<dbReference type="GO" id="GO:0051087">
    <property type="term" value="F:protein-folding chaperone binding"/>
    <property type="evidence" value="ECO:0007669"/>
    <property type="project" value="InterPro"/>
</dbReference>
<dbReference type="SMART" id="SM00264">
    <property type="entry name" value="BAG"/>
    <property type="match status" value="1"/>
</dbReference>
<feature type="region of interest" description="Disordered" evidence="2">
    <location>
        <begin position="475"/>
        <end position="506"/>
    </location>
</feature>
<name>A0A2R6R9L7_ACTCC</name>
<dbReference type="GO" id="GO:0009506">
    <property type="term" value="C:plasmodesma"/>
    <property type="evidence" value="ECO:0007669"/>
    <property type="project" value="TreeGrafter"/>
</dbReference>
<reference evidence="4 5" key="1">
    <citation type="submission" date="2017-07" db="EMBL/GenBank/DDBJ databases">
        <title>An improved, manually edited Actinidia chinensis var. chinensis (kiwifruit) genome highlights the challenges associated with draft genomes and gene prediction in plants.</title>
        <authorList>
            <person name="Pilkington S."/>
            <person name="Crowhurst R."/>
            <person name="Hilario E."/>
            <person name="Nardozza S."/>
            <person name="Fraser L."/>
            <person name="Peng Y."/>
            <person name="Gunaseelan K."/>
            <person name="Simpson R."/>
            <person name="Tahir J."/>
            <person name="Deroles S."/>
            <person name="Templeton K."/>
            <person name="Luo Z."/>
            <person name="Davy M."/>
            <person name="Cheng C."/>
            <person name="Mcneilage M."/>
            <person name="Scaglione D."/>
            <person name="Liu Y."/>
            <person name="Zhang Q."/>
            <person name="Datson P."/>
            <person name="De Silva N."/>
            <person name="Gardiner S."/>
            <person name="Bassett H."/>
            <person name="Chagne D."/>
            <person name="Mccallum J."/>
            <person name="Dzierzon H."/>
            <person name="Deng C."/>
            <person name="Wang Y.-Y."/>
            <person name="Barron N."/>
            <person name="Manako K."/>
            <person name="Bowen J."/>
            <person name="Foster T."/>
            <person name="Erridge Z."/>
            <person name="Tiffin H."/>
            <person name="Waite C."/>
            <person name="Davies K."/>
            <person name="Grierson E."/>
            <person name="Laing W."/>
            <person name="Kirk R."/>
            <person name="Chen X."/>
            <person name="Wood M."/>
            <person name="Montefiori M."/>
            <person name="Brummell D."/>
            <person name="Schwinn K."/>
            <person name="Catanach A."/>
            <person name="Fullerton C."/>
            <person name="Li D."/>
            <person name="Meiyalaghan S."/>
            <person name="Nieuwenhuizen N."/>
            <person name="Read N."/>
            <person name="Prakash R."/>
            <person name="Hunter D."/>
            <person name="Zhang H."/>
            <person name="Mckenzie M."/>
            <person name="Knabel M."/>
            <person name="Harris A."/>
            <person name="Allan A."/>
            <person name="Chen A."/>
            <person name="Janssen B."/>
            <person name="Plunkett B."/>
            <person name="Dwamena C."/>
            <person name="Voogd C."/>
            <person name="Leif D."/>
            <person name="Lafferty D."/>
            <person name="Souleyre E."/>
            <person name="Varkonyi-Gasic E."/>
            <person name="Gambi F."/>
            <person name="Hanley J."/>
            <person name="Yao J.-L."/>
            <person name="Cheung J."/>
            <person name="David K."/>
            <person name="Warren B."/>
            <person name="Marsh K."/>
            <person name="Snowden K."/>
            <person name="Lin-Wang K."/>
            <person name="Brian L."/>
            <person name="Martinez-Sanchez M."/>
            <person name="Wang M."/>
            <person name="Ileperuma N."/>
            <person name="Macnee N."/>
            <person name="Campin R."/>
            <person name="Mcatee P."/>
            <person name="Drummond R."/>
            <person name="Espley R."/>
            <person name="Ireland H."/>
            <person name="Wu R."/>
            <person name="Atkinson R."/>
            <person name="Karunairetnam S."/>
            <person name="Bulley S."/>
            <person name="Chunkath S."/>
            <person name="Hanley Z."/>
            <person name="Storey R."/>
            <person name="Thrimawithana A."/>
            <person name="Thomson S."/>
            <person name="David C."/>
            <person name="Testolin R."/>
        </authorList>
    </citation>
    <scope>NUCLEOTIDE SEQUENCE [LARGE SCALE GENOMIC DNA]</scope>
    <source>
        <strain evidence="5">cv. Red5</strain>
        <tissue evidence="4">Young leaf</tissue>
    </source>
</reference>
<feature type="region of interest" description="Disordered" evidence="2">
    <location>
        <begin position="230"/>
        <end position="251"/>
    </location>
</feature>
<dbReference type="Gramene" id="PSS24243">
    <property type="protein sequence ID" value="PSS24243"/>
    <property type="gene ID" value="CEY00_Acc09180"/>
</dbReference>
<evidence type="ECO:0000259" key="3">
    <source>
        <dbReference type="PROSITE" id="PS51035"/>
    </source>
</evidence>
<keyword evidence="1" id="KW-0143">Chaperone</keyword>
<feature type="compositionally biased region" description="Low complexity" evidence="2">
    <location>
        <begin position="475"/>
        <end position="486"/>
    </location>
</feature>
<gene>
    <name evidence="4" type="ORF">CEY00_Acc09180</name>
</gene>
<evidence type="ECO:0000256" key="2">
    <source>
        <dbReference type="SAM" id="MobiDB-lite"/>
    </source>
</evidence>
<dbReference type="FunCoup" id="A0A2R6R9L7">
    <property type="interactions" value="167"/>
</dbReference>
<dbReference type="STRING" id="1590841.A0A2R6R9L7"/>
<feature type="compositionally biased region" description="Basic and acidic residues" evidence="2">
    <location>
        <begin position="316"/>
        <end position="349"/>
    </location>
</feature>
<dbReference type="InterPro" id="IPR036533">
    <property type="entry name" value="BAG_dom_sf"/>
</dbReference>
<dbReference type="FunFam" id="1.20.58.120:FF:000010">
    <property type="entry name" value="BAG family molecular chaperone regulator 6"/>
    <property type="match status" value="1"/>
</dbReference>
<feature type="domain" description="BAG" evidence="3">
    <location>
        <begin position="724"/>
        <end position="750"/>
    </location>
</feature>
<evidence type="ECO:0000313" key="5">
    <source>
        <dbReference type="Proteomes" id="UP000241394"/>
    </source>
</evidence>
<dbReference type="InterPro" id="IPR003103">
    <property type="entry name" value="BAG_domain"/>
</dbReference>
<dbReference type="PANTHER" id="PTHR33322:SF16">
    <property type="entry name" value="BAG FAMILY MOLECULAR CHAPERONE REGULATOR 6"/>
    <property type="match status" value="1"/>
</dbReference>
<dbReference type="Proteomes" id="UP000241394">
    <property type="component" value="Chromosome LG8"/>
</dbReference>
<feature type="compositionally biased region" description="Basic and acidic residues" evidence="2">
    <location>
        <begin position="487"/>
        <end position="496"/>
    </location>
</feature>
<dbReference type="SUPFAM" id="SSF63491">
    <property type="entry name" value="BAG domain"/>
    <property type="match status" value="1"/>
</dbReference>
<evidence type="ECO:0000313" key="4">
    <source>
        <dbReference type="EMBL" id="PSS24243.1"/>
    </source>
</evidence>
<accession>A0A2R6R9L7</accession>
<feature type="region of interest" description="Disordered" evidence="2">
    <location>
        <begin position="674"/>
        <end position="695"/>
    </location>
</feature>
<dbReference type="AlphaFoldDB" id="A0A2R6R9L7"/>
<dbReference type="InParanoid" id="A0A2R6R9L7"/>
<dbReference type="OrthoDB" id="787121at2759"/>
<reference evidence="5" key="2">
    <citation type="journal article" date="2018" name="BMC Genomics">
        <title>A manually annotated Actinidia chinensis var. chinensis (kiwifruit) genome highlights the challenges associated with draft genomes and gene prediction in plants.</title>
        <authorList>
            <person name="Pilkington S.M."/>
            <person name="Crowhurst R."/>
            <person name="Hilario E."/>
            <person name="Nardozza S."/>
            <person name="Fraser L."/>
            <person name="Peng Y."/>
            <person name="Gunaseelan K."/>
            <person name="Simpson R."/>
            <person name="Tahir J."/>
            <person name="Deroles S.C."/>
            <person name="Templeton K."/>
            <person name="Luo Z."/>
            <person name="Davy M."/>
            <person name="Cheng C."/>
            <person name="McNeilage M."/>
            <person name="Scaglione D."/>
            <person name="Liu Y."/>
            <person name="Zhang Q."/>
            <person name="Datson P."/>
            <person name="De Silva N."/>
            <person name="Gardiner S.E."/>
            <person name="Bassett H."/>
            <person name="Chagne D."/>
            <person name="McCallum J."/>
            <person name="Dzierzon H."/>
            <person name="Deng C."/>
            <person name="Wang Y.Y."/>
            <person name="Barron L."/>
            <person name="Manako K."/>
            <person name="Bowen J."/>
            <person name="Foster T.M."/>
            <person name="Erridge Z.A."/>
            <person name="Tiffin H."/>
            <person name="Waite C.N."/>
            <person name="Davies K.M."/>
            <person name="Grierson E.P."/>
            <person name="Laing W.A."/>
            <person name="Kirk R."/>
            <person name="Chen X."/>
            <person name="Wood M."/>
            <person name="Montefiori M."/>
            <person name="Brummell D.A."/>
            <person name="Schwinn K.E."/>
            <person name="Catanach A."/>
            <person name="Fullerton C."/>
            <person name="Li D."/>
            <person name="Meiyalaghan S."/>
            <person name="Nieuwenhuizen N."/>
            <person name="Read N."/>
            <person name="Prakash R."/>
            <person name="Hunter D."/>
            <person name="Zhang H."/>
            <person name="McKenzie M."/>
            <person name="Knabel M."/>
            <person name="Harris A."/>
            <person name="Allan A.C."/>
            <person name="Gleave A."/>
            <person name="Chen A."/>
            <person name="Janssen B.J."/>
            <person name="Plunkett B."/>
            <person name="Ampomah-Dwamena C."/>
            <person name="Voogd C."/>
            <person name="Leif D."/>
            <person name="Lafferty D."/>
            <person name="Souleyre E.J.F."/>
            <person name="Varkonyi-Gasic E."/>
            <person name="Gambi F."/>
            <person name="Hanley J."/>
            <person name="Yao J.L."/>
            <person name="Cheung J."/>
            <person name="David K.M."/>
            <person name="Warren B."/>
            <person name="Marsh K."/>
            <person name="Snowden K.C."/>
            <person name="Lin-Wang K."/>
            <person name="Brian L."/>
            <person name="Martinez-Sanchez M."/>
            <person name="Wang M."/>
            <person name="Ileperuma N."/>
            <person name="Macnee N."/>
            <person name="Campin R."/>
            <person name="McAtee P."/>
            <person name="Drummond R.S.M."/>
            <person name="Espley R.V."/>
            <person name="Ireland H.S."/>
            <person name="Wu R."/>
            <person name="Atkinson R.G."/>
            <person name="Karunairetnam S."/>
            <person name="Bulley S."/>
            <person name="Chunkath S."/>
            <person name="Hanley Z."/>
            <person name="Storey R."/>
            <person name="Thrimawithana A.H."/>
            <person name="Thomson S."/>
            <person name="David C."/>
            <person name="Testolin R."/>
            <person name="Huang H."/>
            <person name="Hellens R.P."/>
            <person name="Schaffer R.J."/>
        </authorList>
    </citation>
    <scope>NUCLEOTIDE SEQUENCE [LARGE SCALE GENOMIC DNA]</scope>
    <source>
        <strain evidence="5">cv. Red5</strain>
    </source>
</reference>
<dbReference type="PANTHER" id="PTHR33322">
    <property type="entry name" value="BAG DOMAIN CONTAINING PROTEIN, EXPRESSED"/>
    <property type="match status" value="1"/>
</dbReference>
<feature type="region of interest" description="Disordered" evidence="2">
    <location>
        <begin position="788"/>
        <end position="815"/>
    </location>
</feature>
<sequence length="1228" mass="138017">MHPIKDLFPYHRNQMPYAQHYYPSFESIPPQMKVDALRSPVTCGTWPYESHFGHSIPVGCHGCCTHSYFPGYSGFRPAYPHYLPPTPYHYHGGYPSFSETYPVQFVPLSPYSMDQPRYEYDKNKDRDHHCCGCPYHPVNKIEDKLVQTEEQEQEFGKKSSKSLVPVELKNQPYPVVYLPSDYVKREKRNLAEPELKERDEYPYENQKPSERLPRDWSKWFPFDVDGFGSLNHGGDRKGTQEKPNEDENQVSFPIYLMPYKPQEEEKMNHKEARTFIDVNTGRVSSESSPFELKATSAHFPNSDEKSGQEVFIPVKQLEEHEETMMKEEAEAKSRGITVKDKDDNKEKQPSENGNKRQSSSPPKKSKLPPVCLRVDPLPNRKKGNGSLRSSPPDHKGKLHQLCVESTKAASPREKERAHHGMQSSSCIVNETKEVEPNEKKRRVVVVADGYGDDCKIRSQAQVPVSFPIISHKNVSANRSASNGGSADDVRSVKEDKEVEVEEEKSGGLIGSAEEEIPVEVKKPKWENLSEAEAAVAIQSAYRRFEVRRWEPLKKMKLIAEVREQVGSVKCRVEALENSPDISSDNKQMVVIGETIMSLLLKLDTIQGLHPCIRDFRKSVVKELVSLQEKLDSIATKESVVSSAKLVEDLPLNTGEYVCSQGEQKEAEFGQEKGIGVSNNHNNFGSQAMETSDPKLDEKEVCDEPEDKSIASSFESGVGSTHQGLHPSIRDFRKSVVKELVSLQEKLDSIATKESVVSTAKLVEDLPVNTGEYLYSQGEQKEAEFGQEKGIGESNNNNNFSSQAMETSDRKLDEKEVCDEPEYKTIASSFENGVDSIYQGLHPSIRDELVILQEKLDSIAAKESVVSTAKLVEDLPVNTGEYVCSQGEQKEAEFRQEKSIGESNNHNNFGSQAMETSDPKLDEKEVCDEPEDKTIVSSFESSVESREAEAEAVNQLKDGSNYEVIDDGQVMMLKTGVEDQELKLPVEPLPMDAEENVNLADEVTRPSCPGDQVEFPWVSGEVHAVEESQRNERIEAGESEVLQRGEVESLLAINLTSMDFEETYQVQQPLDALKEEQVFADPVDETKGERVSDFNEELDIKQAELPVQTQGEEFGRIIEPEAGAKRHEGGELLPVSPMTRKVCVRGDMASESDRKLLEENEKLRDMMVKLIEAGREQLTTLSNLSNRVKDLEKKLARKKKVRMRRTSAGSSCVNPANDSLKGRAHGIAV</sequence>
<feature type="region of interest" description="Disordered" evidence="2">
    <location>
        <begin position="899"/>
        <end position="920"/>
    </location>
</feature>
<feature type="domain" description="BAG" evidence="3">
    <location>
        <begin position="557"/>
        <end position="634"/>
    </location>
</feature>
<proteinExistence type="predicted"/>
<dbReference type="Pfam" id="PF02179">
    <property type="entry name" value="BAG"/>
    <property type="match status" value="1"/>
</dbReference>
<feature type="region of interest" description="Disordered" evidence="2">
    <location>
        <begin position="189"/>
        <end position="209"/>
    </location>
</feature>
<dbReference type="GO" id="GO:0006457">
    <property type="term" value="P:protein folding"/>
    <property type="evidence" value="ECO:0007669"/>
    <property type="project" value="TreeGrafter"/>
</dbReference>
<feature type="compositionally biased region" description="Polar residues" evidence="2">
    <location>
        <begin position="792"/>
        <end position="805"/>
    </location>
</feature>
<dbReference type="InterPro" id="IPR040400">
    <property type="entry name" value="BAG5/6/7/8"/>
</dbReference>
<evidence type="ECO:0000256" key="1">
    <source>
        <dbReference type="ARBA" id="ARBA00023186"/>
    </source>
</evidence>
<feature type="region of interest" description="Disordered" evidence="2">
    <location>
        <begin position="280"/>
        <end position="433"/>
    </location>
</feature>
<feature type="compositionally biased region" description="Polar residues" evidence="2">
    <location>
        <begin position="676"/>
        <end position="689"/>
    </location>
</feature>
<comment type="caution">
    <text evidence="4">The sequence shown here is derived from an EMBL/GenBank/DDBJ whole genome shotgun (WGS) entry which is preliminary data.</text>
</comment>
<protein>
    <submittedName>
        <fullName evidence="4">Cleaved like</fullName>
    </submittedName>
</protein>
<organism evidence="4 5">
    <name type="scientific">Actinidia chinensis var. chinensis</name>
    <name type="common">Chinese soft-hair kiwi</name>
    <dbReference type="NCBI Taxonomy" id="1590841"/>
    <lineage>
        <taxon>Eukaryota</taxon>
        <taxon>Viridiplantae</taxon>
        <taxon>Streptophyta</taxon>
        <taxon>Embryophyta</taxon>
        <taxon>Tracheophyta</taxon>
        <taxon>Spermatophyta</taxon>
        <taxon>Magnoliopsida</taxon>
        <taxon>eudicotyledons</taxon>
        <taxon>Gunneridae</taxon>
        <taxon>Pentapetalae</taxon>
        <taxon>asterids</taxon>
        <taxon>Ericales</taxon>
        <taxon>Actinidiaceae</taxon>
        <taxon>Actinidia</taxon>
    </lineage>
</organism>
<dbReference type="PROSITE" id="PS51035">
    <property type="entry name" value="BAG"/>
    <property type="match status" value="2"/>
</dbReference>
<feature type="compositionally biased region" description="Polar residues" evidence="2">
    <location>
        <begin position="900"/>
        <end position="914"/>
    </location>
</feature>
<keyword evidence="5" id="KW-1185">Reference proteome</keyword>
<dbReference type="EMBL" id="NKQK01000008">
    <property type="protein sequence ID" value="PSS24243.1"/>
    <property type="molecule type" value="Genomic_DNA"/>
</dbReference>
<dbReference type="Gene3D" id="1.20.58.120">
    <property type="entry name" value="BAG domain"/>
    <property type="match status" value="1"/>
</dbReference>
<feature type="compositionally biased region" description="Basic and acidic residues" evidence="2">
    <location>
        <begin position="233"/>
        <end position="245"/>
    </location>
</feature>